<proteinExistence type="predicted"/>
<evidence type="ECO:0000313" key="2">
    <source>
        <dbReference type="EMBL" id="GAA4404665.1"/>
    </source>
</evidence>
<keyword evidence="3" id="KW-1185">Reference proteome</keyword>
<organism evidence="2 3">
    <name type="scientific">Nibrella viscosa</name>
    <dbReference type="NCBI Taxonomy" id="1084524"/>
    <lineage>
        <taxon>Bacteria</taxon>
        <taxon>Pseudomonadati</taxon>
        <taxon>Bacteroidota</taxon>
        <taxon>Cytophagia</taxon>
        <taxon>Cytophagales</taxon>
        <taxon>Spirosomataceae</taxon>
        <taxon>Nibrella</taxon>
    </lineage>
</organism>
<accession>A0ABP8KDE3</accession>
<dbReference type="EMBL" id="BAABHB010000003">
    <property type="protein sequence ID" value="GAA4404665.1"/>
    <property type="molecule type" value="Genomic_DNA"/>
</dbReference>
<dbReference type="Gene3D" id="2.60.120.260">
    <property type="entry name" value="Galactose-binding domain-like"/>
    <property type="match status" value="1"/>
</dbReference>
<dbReference type="PROSITE" id="PS51257">
    <property type="entry name" value="PROKAR_LIPOPROTEIN"/>
    <property type="match status" value="1"/>
</dbReference>
<name>A0ABP8KDE3_9BACT</name>
<evidence type="ECO:0000256" key="1">
    <source>
        <dbReference type="SAM" id="SignalP"/>
    </source>
</evidence>
<comment type="caution">
    <text evidence="2">The sequence shown here is derived from an EMBL/GenBank/DDBJ whole genome shotgun (WGS) entry which is preliminary data.</text>
</comment>
<evidence type="ECO:0000313" key="3">
    <source>
        <dbReference type="Proteomes" id="UP001500936"/>
    </source>
</evidence>
<keyword evidence="1" id="KW-0732">Signal</keyword>
<feature type="signal peptide" evidence="1">
    <location>
        <begin position="1"/>
        <end position="20"/>
    </location>
</feature>
<reference evidence="3" key="1">
    <citation type="journal article" date="2019" name="Int. J. Syst. Evol. Microbiol.">
        <title>The Global Catalogue of Microorganisms (GCM) 10K type strain sequencing project: providing services to taxonomists for standard genome sequencing and annotation.</title>
        <authorList>
            <consortium name="The Broad Institute Genomics Platform"/>
            <consortium name="The Broad Institute Genome Sequencing Center for Infectious Disease"/>
            <person name="Wu L."/>
            <person name="Ma J."/>
        </authorList>
    </citation>
    <scope>NUCLEOTIDE SEQUENCE [LARGE SCALE GENOMIC DNA]</scope>
    <source>
        <strain evidence="3">JCM 17925</strain>
    </source>
</reference>
<feature type="chain" id="PRO_5046063532" description="Lipoprotein" evidence="1">
    <location>
        <begin position="21"/>
        <end position="236"/>
    </location>
</feature>
<dbReference type="Proteomes" id="UP001500936">
    <property type="component" value="Unassembled WGS sequence"/>
</dbReference>
<dbReference type="RefSeq" id="WP_345266995.1">
    <property type="nucleotide sequence ID" value="NZ_BAABHB010000003.1"/>
</dbReference>
<evidence type="ECO:0008006" key="4">
    <source>
        <dbReference type="Google" id="ProtNLM"/>
    </source>
</evidence>
<protein>
    <recommendedName>
        <fullName evidence="4">Lipoprotein</fullName>
    </recommendedName>
</protein>
<gene>
    <name evidence="2" type="ORF">GCM10023187_22300</name>
</gene>
<sequence>MKRVSIHFFALITLAFSACQNDQPINPGTGANNVLVNSDFSTGTDGWTGDYTDYSVQQEGIMDFSFKHEPLPAPLNTAEKALKISGSNRSDDMFMFVKRKVTGLKANTDYRLKFDLEMASQYADNSVGIGGSPAKAVFLKVGASATEPVKVKKNDYYELSIDKGNQSSGGKDMIVIGHVGAGDDVTQYKLIQRTNQETPFTAKTNDKGELWVIVGTDSGFEGITTLYYNKIKVTAL</sequence>